<dbReference type="PANTHER" id="PTHR31147:SF66">
    <property type="entry name" value="OS05G0315700 PROTEIN"/>
    <property type="match status" value="1"/>
</dbReference>
<dbReference type="InterPro" id="IPR023213">
    <property type="entry name" value="CAT-like_dom_sf"/>
</dbReference>
<dbReference type="AlphaFoldDB" id="A0A2P5XEK9"/>
<dbReference type="Pfam" id="PF02458">
    <property type="entry name" value="Transferase"/>
    <property type="match status" value="1"/>
</dbReference>
<evidence type="ECO:0000313" key="4">
    <source>
        <dbReference type="Proteomes" id="UP000239757"/>
    </source>
</evidence>
<dbReference type="OrthoDB" id="1483986at2759"/>
<protein>
    <recommendedName>
        <fullName evidence="5">Benzyl alcohol O-benzoyltransferase-like</fullName>
    </recommendedName>
</protein>
<evidence type="ECO:0000313" key="3">
    <source>
        <dbReference type="EMBL" id="PPS01742.1"/>
    </source>
</evidence>
<gene>
    <name evidence="3" type="ORF">GOBAR_AA18910</name>
</gene>
<proteinExistence type="inferred from homology"/>
<keyword evidence="2" id="KW-0808">Transferase</keyword>
<evidence type="ECO:0008006" key="5">
    <source>
        <dbReference type="Google" id="ProtNLM"/>
    </source>
</evidence>
<dbReference type="EMBL" id="KZ665061">
    <property type="protein sequence ID" value="PPS01742.1"/>
    <property type="molecule type" value="Genomic_DNA"/>
</dbReference>
<dbReference type="InterPro" id="IPR050898">
    <property type="entry name" value="Plant_acyltransferase"/>
</dbReference>
<dbReference type="Gene3D" id="3.30.559.10">
    <property type="entry name" value="Chloramphenicol acetyltransferase-like domain"/>
    <property type="match status" value="2"/>
</dbReference>
<evidence type="ECO:0000256" key="2">
    <source>
        <dbReference type="ARBA" id="ARBA00022679"/>
    </source>
</evidence>
<reference evidence="3 4" key="1">
    <citation type="submission" date="2015-01" db="EMBL/GenBank/DDBJ databases">
        <title>Genome of allotetraploid Gossypium barbadense reveals genomic plasticity and fiber elongation in cotton evolution.</title>
        <authorList>
            <person name="Chen X."/>
            <person name="Liu X."/>
            <person name="Zhao B."/>
            <person name="Zheng H."/>
            <person name="Hu Y."/>
            <person name="Lu G."/>
            <person name="Yang C."/>
            <person name="Chen J."/>
            <person name="Shan C."/>
            <person name="Zhang L."/>
            <person name="Zhou Y."/>
            <person name="Wang L."/>
            <person name="Guo W."/>
            <person name="Bai Y."/>
            <person name="Ruan J."/>
            <person name="Shangguan X."/>
            <person name="Mao Y."/>
            <person name="Jiang J."/>
            <person name="Zhu Y."/>
            <person name="Lei J."/>
            <person name="Kang H."/>
            <person name="Chen S."/>
            <person name="He X."/>
            <person name="Wang R."/>
            <person name="Wang Y."/>
            <person name="Chen J."/>
            <person name="Wang L."/>
            <person name="Yu S."/>
            <person name="Wang B."/>
            <person name="Wei J."/>
            <person name="Song S."/>
            <person name="Lu X."/>
            <person name="Gao Z."/>
            <person name="Gu W."/>
            <person name="Deng X."/>
            <person name="Ma D."/>
            <person name="Wang S."/>
            <person name="Liang W."/>
            <person name="Fang L."/>
            <person name="Cai C."/>
            <person name="Zhu X."/>
            <person name="Zhou B."/>
            <person name="Zhang Y."/>
            <person name="Chen Z."/>
            <person name="Xu S."/>
            <person name="Zhu R."/>
            <person name="Wang S."/>
            <person name="Zhang T."/>
            <person name="Zhao G."/>
        </authorList>
    </citation>
    <scope>NUCLEOTIDE SEQUENCE [LARGE SCALE GENOMIC DNA]</scope>
    <source>
        <strain evidence="4">cv. Xinhai21</strain>
        <tissue evidence="3">Leaf</tissue>
    </source>
</reference>
<dbReference type="GO" id="GO:0016740">
    <property type="term" value="F:transferase activity"/>
    <property type="evidence" value="ECO:0007669"/>
    <property type="project" value="UniProtKB-KW"/>
</dbReference>
<dbReference type="Proteomes" id="UP000239757">
    <property type="component" value="Unassembled WGS sequence"/>
</dbReference>
<comment type="similarity">
    <text evidence="1">Belongs to the plant acyltransferase family.</text>
</comment>
<evidence type="ECO:0000256" key="1">
    <source>
        <dbReference type="ARBA" id="ARBA00009861"/>
    </source>
</evidence>
<dbReference type="PANTHER" id="PTHR31147">
    <property type="entry name" value="ACYL TRANSFERASE 4"/>
    <property type="match status" value="1"/>
</dbReference>
<sequence length="454" mass="50465">MATPSSIPLAFTVRRCKPELVAPAKPTPHEQKLLSDIDDQKSLQVQFPAVQFYRYEPSMEGKYIAKVIKEALAQTLVFYYPFAGRLKEGANGNLIVDCNGEGVMFIKADADVTFEQFGEPLQPPFPCFEELLFDVPGSQAMLNCPLLLIQVTQLKCGGFIFALRFNHVMCDAFGFQQFMSTIGEMARGAVTPSIPPVWERHLLNARDPPRVTFTHHEYDQVEATVIMDNMVECSFFFGPVEVSLLRSLLPLHLRHCAKFELIIACLWRCRTIAINLDPYEKVRMLCIANVRSKFNPPLPSGYYGNVLVSATAITTVKNLCHNPVGYAVELIKKAKANVTEEYIKSTADLFAIRGKSLYVPAAIGSYGISDLTHMGFENVDYGWGKAVFAGPANAIGLVSFFIPTKNKEGQVGTLVPICLPALAMERFSNELDNMLKHHHIEGKKSKSILISSAM</sequence>
<accession>A0A2P5XEK9</accession>
<name>A0A2P5XEK9_GOSBA</name>
<organism evidence="3 4">
    <name type="scientific">Gossypium barbadense</name>
    <name type="common">Sea Island cotton</name>
    <name type="synonym">Hibiscus barbadensis</name>
    <dbReference type="NCBI Taxonomy" id="3634"/>
    <lineage>
        <taxon>Eukaryota</taxon>
        <taxon>Viridiplantae</taxon>
        <taxon>Streptophyta</taxon>
        <taxon>Embryophyta</taxon>
        <taxon>Tracheophyta</taxon>
        <taxon>Spermatophyta</taxon>
        <taxon>Magnoliopsida</taxon>
        <taxon>eudicotyledons</taxon>
        <taxon>Gunneridae</taxon>
        <taxon>Pentapetalae</taxon>
        <taxon>rosids</taxon>
        <taxon>malvids</taxon>
        <taxon>Malvales</taxon>
        <taxon>Malvaceae</taxon>
        <taxon>Malvoideae</taxon>
        <taxon>Gossypium</taxon>
    </lineage>
</organism>